<dbReference type="InterPro" id="IPR003593">
    <property type="entry name" value="AAA+_ATPase"/>
</dbReference>
<dbReference type="InterPro" id="IPR003439">
    <property type="entry name" value="ABC_transporter-like_ATP-bd"/>
</dbReference>
<keyword evidence="3" id="KW-0472">Membrane</keyword>
<dbReference type="FunFam" id="3.40.50.300:FF:000134">
    <property type="entry name" value="Iron-enterobactin ABC transporter ATP-binding protein"/>
    <property type="match status" value="1"/>
</dbReference>
<keyword evidence="3" id="KW-1003">Cell membrane</keyword>
<evidence type="ECO:0000256" key="6">
    <source>
        <dbReference type="SAM" id="MobiDB-lite"/>
    </source>
</evidence>
<dbReference type="GO" id="GO:0016887">
    <property type="term" value="F:ATP hydrolysis activity"/>
    <property type="evidence" value="ECO:0007669"/>
    <property type="project" value="InterPro"/>
</dbReference>
<protein>
    <submittedName>
        <fullName evidence="8">Iron(3+)-hydroxamate import ATP-binding protein FhuC</fullName>
        <ecNumber evidence="8">3.6.3.34</ecNumber>
    </submittedName>
</protein>
<keyword evidence="5 8" id="KW-0067">ATP-binding</keyword>
<evidence type="ECO:0000259" key="7">
    <source>
        <dbReference type="PROSITE" id="PS50893"/>
    </source>
</evidence>
<evidence type="ECO:0000256" key="3">
    <source>
        <dbReference type="ARBA" id="ARBA00022475"/>
    </source>
</evidence>
<dbReference type="PANTHER" id="PTHR42794">
    <property type="entry name" value="HEMIN IMPORT ATP-BINDING PROTEIN HMUV"/>
    <property type="match status" value="1"/>
</dbReference>
<evidence type="ECO:0000313" key="9">
    <source>
        <dbReference type="Proteomes" id="UP000275777"/>
    </source>
</evidence>
<dbReference type="GO" id="GO:0005524">
    <property type="term" value="F:ATP binding"/>
    <property type="evidence" value="ECO:0007669"/>
    <property type="project" value="UniProtKB-KW"/>
</dbReference>
<dbReference type="InterPro" id="IPR027417">
    <property type="entry name" value="P-loop_NTPase"/>
</dbReference>
<keyword evidence="4" id="KW-0547">Nucleotide-binding</keyword>
<dbReference type="Pfam" id="PF00005">
    <property type="entry name" value="ABC_tran"/>
    <property type="match status" value="1"/>
</dbReference>
<dbReference type="Proteomes" id="UP000275777">
    <property type="component" value="Chromosome"/>
</dbReference>
<reference evidence="8 9" key="1">
    <citation type="submission" date="2018-12" db="EMBL/GenBank/DDBJ databases">
        <authorList>
            <consortium name="Pathogen Informatics"/>
        </authorList>
    </citation>
    <scope>NUCLEOTIDE SEQUENCE [LARGE SCALE GENOMIC DNA]</scope>
    <source>
        <strain evidence="8 9">NCTC9695</strain>
    </source>
</reference>
<dbReference type="Gene3D" id="3.40.50.300">
    <property type="entry name" value="P-loop containing nucleotide triphosphate hydrolases"/>
    <property type="match status" value="1"/>
</dbReference>
<gene>
    <name evidence="8" type="primary">fhuC_3</name>
    <name evidence="8" type="ORF">NCTC9695_05672</name>
</gene>
<feature type="region of interest" description="Disordered" evidence="6">
    <location>
        <begin position="277"/>
        <end position="316"/>
    </location>
</feature>
<evidence type="ECO:0000256" key="2">
    <source>
        <dbReference type="ARBA" id="ARBA00022448"/>
    </source>
</evidence>
<keyword evidence="8" id="KW-0378">Hydrolase</keyword>
<evidence type="ECO:0000256" key="4">
    <source>
        <dbReference type="ARBA" id="ARBA00022741"/>
    </source>
</evidence>
<dbReference type="PROSITE" id="PS50893">
    <property type="entry name" value="ABC_TRANSPORTER_2"/>
    <property type="match status" value="1"/>
</dbReference>
<sequence>MPDTHTLKARELGYSVNGRALLRDIRLDLPAGQVSALLGPNGAGKTTLLRLLAGLAVPSQGAVRLDGQCVCRMDALQRARRIAWVPQHLPADIPLTVAEFVALGRMPYLGAFTRPSPSDRTAVAEALATVEMDGHAAKRLDALSGGERQRVAIARALAQQAPVILLDEPTNHLDLRHQHKLQLLLRELAAQGKTVAQVLHDLQLAAEYADRVALLSDGGCWPRPAARGADAGTAAGGIPLAGAAGAPRHAPAGRLKHKSRLPDAGAAFCATAPRLTSARRSPAGCAKRRARPCRSRTRSGPARPDRRSRPPAAFPC</sequence>
<dbReference type="EMBL" id="LR134182">
    <property type="protein sequence ID" value="VEB45167.1"/>
    <property type="molecule type" value="Genomic_DNA"/>
</dbReference>
<dbReference type="PANTHER" id="PTHR42794:SF2">
    <property type="entry name" value="ABC TRANSPORTER ATP-BINDING PROTEIN"/>
    <property type="match status" value="1"/>
</dbReference>
<feature type="compositionally biased region" description="Basic residues" evidence="6">
    <location>
        <begin position="286"/>
        <end position="297"/>
    </location>
</feature>
<dbReference type="SMART" id="SM00382">
    <property type="entry name" value="AAA"/>
    <property type="match status" value="1"/>
</dbReference>
<comment type="similarity">
    <text evidence="1">Belongs to the ABC transporter superfamily.</text>
</comment>
<name>A0A3S4IBA0_CHRVL</name>
<keyword evidence="2" id="KW-0813">Transport</keyword>
<dbReference type="PROSITE" id="PS00211">
    <property type="entry name" value="ABC_TRANSPORTER_1"/>
    <property type="match status" value="1"/>
</dbReference>
<accession>A0A3S4IBA0</accession>
<dbReference type="AlphaFoldDB" id="A0A3S4IBA0"/>
<dbReference type="InterPro" id="IPR017871">
    <property type="entry name" value="ABC_transporter-like_CS"/>
</dbReference>
<evidence type="ECO:0000313" key="8">
    <source>
        <dbReference type="EMBL" id="VEB45167.1"/>
    </source>
</evidence>
<dbReference type="EC" id="3.6.3.34" evidence="8"/>
<proteinExistence type="inferred from homology"/>
<evidence type="ECO:0000256" key="1">
    <source>
        <dbReference type="ARBA" id="ARBA00005417"/>
    </source>
</evidence>
<feature type="domain" description="ABC transporter" evidence="7">
    <location>
        <begin position="7"/>
        <end position="242"/>
    </location>
</feature>
<dbReference type="SUPFAM" id="SSF52540">
    <property type="entry name" value="P-loop containing nucleoside triphosphate hydrolases"/>
    <property type="match status" value="1"/>
</dbReference>
<evidence type="ECO:0000256" key="5">
    <source>
        <dbReference type="ARBA" id="ARBA00022840"/>
    </source>
</evidence>
<organism evidence="8 9">
    <name type="scientific">Chromobacterium violaceum</name>
    <dbReference type="NCBI Taxonomy" id="536"/>
    <lineage>
        <taxon>Bacteria</taxon>
        <taxon>Pseudomonadati</taxon>
        <taxon>Pseudomonadota</taxon>
        <taxon>Betaproteobacteria</taxon>
        <taxon>Neisseriales</taxon>
        <taxon>Chromobacteriaceae</taxon>
        <taxon>Chromobacterium</taxon>
    </lineage>
</organism>